<feature type="non-terminal residue" evidence="2">
    <location>
        <position position="1"/>
    </location>
</feature>
<organism evidence="2">
    <name type="scientific">marine metagenome</name>
    <dbReference type="NCBI Taxonomy" id="408172"/>
    <lineage>
        <taxon>unclassified sequences</taxon>
        <taxon>metagenomes</taxon>
        <taxon>ecological metagenomes</taxon>
    </lineage>
</organism>
<name>A0A382NCX0_9ZZZZ</name>
<accession>A0A382NCX0</accession>
<evidence type="ECO:0000313" key="2">
    <source>
        <dbReference type="EMBL" id="SVC59064.1"/>
    </source>
</evidence>
<dbReference type="EMBL" id="UINC01099638">
    <property type="protein sequence ID" value="SVC59064.1"/>
    <property type="molecule type" value="Genomic_DNA"/>
</dbReference>
<sequence length="110" mass="10979">AHAATVTVSADGTQQSVKDAAGNTATAVTSDTGVVITMDAAPLMAALDNLEEGDVQPVLASDGSELVASKTADADTVGLFHTDGSPAADEDGVPYTTDDLTSLVLIFALD</sequence>
<protein>
    <submittedName>
        <fullName evidence="2">Uncharacterized protein</fullName>
    </submittedName>
</protein>
<proteinExistence type="predicted"/>
<reference evidence="2" key="1">
    <citation type="submission" date="2018-05" db="EMBL/GenBank/DDBJ databases">
        <authorList>
            <person name="Lanie J.A."/>
            <person name="Ng W.-L."/>
            <person name="Kazmierczak K.M."/>
            <person name="Andrzejewski T.M."/>
            <person name="Davidsen T.M."/>
            <person name="Wayne K.J."/>
            <person name="Tettelin H."/>
            <person name="Glass J.I."/>
            <person name="Rusch D."/>
            <person name="Podicherti R."/>
            <person name="Tsui H.-C.T."/>
            <person name="Winkler M.E."/>
        </authorList>
    </citation>
    <scope>NUCLEOTIDE SEQUENCE</scope>
</reference>
<feature type="region of interest" description="Disordered" evidence="1">
    <location>
        <begin position="1"/>
        <end position="24"/>
    </location>
</feature>
<dbReference type="AlphaFoldDB" id="A0A382NCX0"/>
<gene>
    <name evidence="2" type="ORF">METZ01_LOCUS311918</name>
</gene>
<evidence type="ECO:0000256" key="1">
    <source>
        <dbReference type="SAM" id="MobiDB-lite"/>
    </source>
</evidence>